<protein>
    <recommendedName>
        <fullName evidence="3">DUF3223 domain-containing protein</fullName>
    </recommendedName>
</protein>
<gene>
    <name evidence="1" type="ORF">Nocox_33595</name>
</gene>
<dbReference type="Gene3D" id="3.10.450.40">
    <property type="match status" value="1"/>
</dbReference>
<evidence type="ECO:0000313" key="2">
    <source>
        <dbReference type="Proteomes" id="UP000824681"/>
    </source>
</evidence>
<dbReference type="Pfam" id="PF11523">
    <property type="entry name" value="DUF3223"/>
    <property type="match status" value="1"/>
</dbReference>
<dbReference type="InterPro" id="IPR044673">
    <property type="entry name" value="DCL-like"/>
</dbReference>
<evidence type="ECO:0000313" key="1">
    <source>
        <dbReference type="EMBL" id="QYC44287.1"/>
    </source>
</evidence>
<dbReference type="PANTHER" id="PTHR33415:SF12">
    <property type="entry name" value="PROTEIN EMBRYO DEFECTIVE 514"/>
    <property type="match status" value="1"/>
</dbReference>
<sequence length="243" mass="27203">MKEPVKVVRARHARCMAAKPILIGERFFSTKSDALQECRGILYHYPVGACVQDPTHEQFLVDLLQLHPDAERKVGSGIDHFEVRANPLYPNKVSFFIVRTDGSETEFSFTKCLTPPTQRELVLRAMRQVVGPQVIAFLNAAFRNSDQVRCAVTDVILESPNEVHVDHFDPEFIDLATDYVLAHGGWDAFDLISTDGVVGPTFADDGQAQAWADHHRDVASLRIVSIQANLSNLRRGVSRPRAR</sequence>
<reference evidence="1 2" key="1">
    <citation type="journal article" date="2021" name="ACS Chem. Biol.">
        <title>Genomic-Led Discovery of a Novel Glycopeptide Antibiotic by Nonomuraea coxensis DSM 45129.</title>
        <authorList>
            <person name="Yushchuk O."/>
            <person name="Vior N.M."/>
            <person name="Andreo-Vidal A."/>
            <person name="Berini F."/>
            <person name="Ruckert C."/>
            <person name="Busche T."/>
            <person name="Binda E."/>
            <person name="Kalinowski J."/>
            <person name="Truman A.W."/>
            <person name="Marinelli F."/>
        </authorList>
    </citation>
    <scope>NUCLEOTIDE SEQUENCE [LARGE SCALE GENOMIC DNA]</scope>
    <source>
        <strain evidence="1 2">DSM 45129</strain>
    </source>
</reference>
<evidence type="ECO:0008006" key="3">
    <source>
        <dbReference type="Google" id="ProtNLM"/>
    </source>
</evidence>
<dbReference type="EMBL" id="CP068985">
    <property type="protein sequence ID" value="QYC44287.1"/>
    <property type="molecule type" value="Genomic_DNA"/>
</dbReference>
<keyword evidence="2" id="KW-1185">Reference proteome</keyword>
<name>A0ABX8U979_9ACTN</name>
<proteinExistence type="predicted"/>
<dbReference type="PANTHER" id="PTHR33415">
    <property type="entry name" value="PROTEIN EMBRYO DEFECTIVE 514"/>
    <property type="match status" value="1"/>
</dbReference>
<accession>A0ABX8U979</accession>
<organism evidence="1 2">
    <name type="scientific">Nonomuraea coxensis DSM 45129</name>
    <dbReference type="NCBI Taxonomy" id="1122611"/>
    <lineage>
        <taxon>Bacteria</taxon>
        <taxon>Bacillati</taxon>
        <taxon>Actinomycetota</taxon>
        <taxon>Actinomycetes</taxon>
        <taxon>Streptosporangiales</taxon>
        <taxon>Streptosporangiaceae</taxon>
        <taxon>Nonomuraea</taxon>
    </lineage>
</organism>
<dbReference type="Proteomes" id="UP000824681">
    <property type="component" value="Chromosome"/>
</dbReference>